<proteinExistence type="predicted"/>
<sequence>MKTFQIKTNVFQGAFLLVLFLLTACQKDNDIKPQTSDASSRISPDIILIDLGYLSKITLASDKSITFAYRSGSTKPNLSKVTDGATTHTWSFIYNTTTGFLQQVKREDGAVINVSTNSTGKITGCNFTVNGSYVFSNSITYDASNRISTLGCGYAGGYNNYQFTYLSNGNLDKMSLVQTTGGGQYTIQATGYDTKLTPWSSVNGNIALWWLITMNGGLQNSPAQWLSYKNNVTAYTFTPLNTASAYNAKITYSYENYGYANQMTAVNLATNATVAGPYSFTYFYQ</sequence>
<organism evidence="1 2">
    <name type="scientific">Xanthocytophaga flava</name>
    <dbReference type="NCBI Taxonomy" id="3048013"/>
    <lineage>
        <taxon>Bacteria</taxon>
        <taxon>Pseudomonadati</taxon>
        <taxon>Bacteroidota</taxon>
        <taxon>Cytophagia</taxon>
        <taxon>Cytophagales</taxon>
        <taxon>Rhodocytophagaceae</taxon>
        <taxon>Xanthocytophaga</taxon>
    </lineage>
</organism>
<dbReference type="RefSeq" id="WP_313987113.1">
    <property type="nucleotide sequence ID" value="NZ_JASJOS010000018.1"/>
</dbReference>
<accession>A0AAE3QX70</accession>
<evidence type="ECO:0008006" key="3">
    <source>
        <dbReference type="Google" id="ProtNLM"/>
    </source>
</evidence>
<reference evidence="1" key="1">
    <citation type="submission" date="2023-05" db="EMBL/GenBank/DDBJ databases">
        <authorList>
            <person name="Zhang X."/>
        </authorList>
    </citation>
    <scope>NUCLEOTIDE SEQUENCE</scope>
    <source>
        <strain evidence="1">YF14B1</strain>
    </source>
</reference>
<name>A0AAE3QX70_9BACT</name>
<evidence type="ECO:0000313" key="1">
    <source>
        <dbReference type="EMBL" id="MDJ1485068.1"/>
    </source>
</evidence>
<gene>
    <name evidence="1" type="ORF">QNI16_31510</name>
</gene>
<dbReference type="AlphaFoldDB" id="A0AAE3QX70"/>
<evidence type="ECO:0000313" key="2">
    <source>
        <dbReference type="Proteomes" id="UP001241110"/>
    </source>
</evidence>
<dbReference type="Proteomes" id="UP001241110">
    <property type="component" value="Unassembled WGS sequence"/>
</dbReference>
<dbReference type="PROSITE" id="PS51257">
    <property type="entry name" value="PROKAR_LIPOPROTEIN"/>
    <property type="match status" value="1"/>
</dbReference>
<comment type="caution">
    <text evidence="1">The sequence shown here is derived from an EMBL/GenBank/DDBJ whole genome shotgun (WGS) entry which is preliminary data.</text>
</comment>
<protein>
    <recommendedName>
        <fullName evidence="3">DUF4595 domain-containing protein</fullName>
    </recommendedName>
</protein>
<dbReference type="EMBL" id="JASJOS010000018">
    <property type="protein sequence ID" value="MDJ1485068.1"/>
    <property type="molecule type" value="Genomic_DNA"/>
</dbReference>